<dbReference type="Gene3D" id="1.20.141.10">
    <property type="entry name" value="Chitosanase, subunit A, domain 1"/>
    <property type="match status" value="1"/>
</dbReference>
<keyword evidence="4" id="KW-1185">Reference proteome</keyword>
<sequence>MADYKKLIPFIKKSEGGFVNDPLDRGGATNMGITINTYRTVYGSKKTVDDLKHITEQEWEHVFKHIFWDRCKADEIKSQGVANNMVDWVWGSGISGIKGVQRLVGVKADGIVGSNTLAAINAAGESLFPRITQARIRFYNAIVSSRPNQKRFLNGWICRAYGVPKK</sequence>
<evidence type="ECO:0000313" key="4">
    <source>
        <dbReference type="Proteomes" id="UP000029614"/>
    </source>
</evidence>
<proteinExistence type="predicted"/>
<dbReference type="AlphaFoldDB" id="A0A096D4K2"/>
<reference evidence="3 4" key="1">
    <citation type="submission" date="2014-07" db="EMBL/GenBank/DDBJ databases">
        <authorList>
            <person name="McCorrison J."/>
            <person name="Sanka R."/>
            <person name="Torralba M."/>
            <person name="Gillis M."/>
            <person name="Haft D.H."/>
            <person name="Methe B."/>
            <person name="Sutton G."/>
            <person name="Nelson K.E."/>
        </authorList>
    </citation>
    <scope>NUCLEOTIDE SEQUENCE [LARGE SCALE GENOMIC DNA]</scope>
    <source>
        <strain evidence="3 4">DNF00058</strain>
    </source>
</reference>
<name>A0A096D4K2_9BACT</name>
<protein>
    <submittedName>
        <fullName evidence="3">Uncharacterized protein</fullName>
    </submittedName>
</protein>
<dbReference type="Pfam" id="PF09374">
    <property type="entry name" value="PG_binding_3"/>
    <property type="match status" value="1"/>
</dbReference>
<organism evidence="3 4">
    <name type="scientific">Prevotella amnii DNF00058</name>
    <dbReference type="NCBI Taxonomy" id="1401066"/>
    <lineage>
        <taxon>Bacteria</taxon>
        <taxon>Pseudomonadati</taxon>
        <taxon>Bacteroidota</taxon>
        <taxon>Bacteroidia</taxon>
        <taxon>Bacteroidales</taxon>
        <taxon>Prevotellaceae</taxon>
        <taxon>Prevotella</taxon>
    </lineage>
</organism>
<dbReference type="RefSeq" id="WP_036854919.1">
    <property type="nucleotide sequence ID" value="NZ_JRNU01000012.1"/>
</dbReference>
<comment type="caution">
    <text evidence="3">The sequence shown here is derived from an EMBL/GenBank/DDBJ whole genome shotgun (WGS) entry which is preliminary data.</text>
</comment>
<dbReference type="CDD" id="cd13926">
    <property type="entry name" value="N-acetylmuramidase_GH108"/>
    <property type="match status" value="1"/>
</dbReference>
<dbReference type="Pfam" id="PF05838">
    <property type="entry name" value="Glyco_hydro_108"/>
    <property type="match status" value="1"/>
</dbReference>
<dbReference type="Proteomes" id="UP000029614">
    <property type="component" value="Unassembled WGS sequence"/>
</dbReference>
<dbReference type="InterPro" id="IPR023346">
    <property type="entry name" value="Lysozyme-like_dom_sf"/>
</dbReference>
<dbReference type="EMBL" id="JRNU01000012">
    <property type="protein sequence ID" value="KGF52454.1"/>
    <property type="molecule type" value="Genomic_DNA"/>
</dbReference>
<evidence type="ECO:0000313" key="3">
    <source>
        <dbReference type="EMBL" id="KGF52454.1"/>
    </source>
</evidence>
<dbReference type="InterPro" id="IPR008565">
    <property type="entry name" value="TtsA-like_GH18_dom"/>
</dbReference>
<feature type="domain" description="Peptidoglycan binding" evidence="2">
    <location>
        <begin position="97"/>
        <end position="160"/>
    </location>
</feature>
<dbReference type="InterPro" id="IPR018537">
    <property type="entry name" value="Peptidoglycan-bd_3"/>
</dbReference>
<evidence type="ECO:0000259" key="1">
    <source>
        <dbReference type="Pfam" id="PF05838"/>
    </source>
</evidence>
<feature type="domain" description="TtsA-like Glycoside hydrolase family 108" evidence="1">
    <location>
        <begin position="10"/>
        <end position="93"/>
    </location>
</feature>
<dbReference type="SUPFAM" id="SSF53955">
    <property type="entry name" value="Lysozyme-like"/>
    <property type="match status" value="1"/>
</dbReference>
<accession>A0A096D4K2</accession>
<dbReference type="OrthoDB" id="672438at2"/>
<evidence type="ECO:0000259" key="2">
    <source>
        <dbReference type="Pfam" id="PF09374"/>
    </source>
</evidence>
<gene>
    <name evidence="3" type="ORF">HMPREF9302_04070</name>
</gene>